<dbReference type="InterPro" id="IPR027417">
    <property type="entry name" value="P-loop_NTPase"/>
</dbReference>
<dbReference type="InterPro" id="IPR030665">
    <property type="entry name" value="KaiC"/>
</dbReference>
<dbReference type="InterPro" id="IPR010624">
    <property type="entry name" value="KaiC_dom"/>
</dbReference>
<feature type="region of interest" description="Disordered" evidence="7">
    <location>
        <begin position="490"/>
        <end position="512"/>
    </location>
</feature>
<sequence length="512" mass="55648">MTSSAATDAAPIPSGVSGLDLILNGGYAAQRAHLIEGRPGSGKTTLGLQFLMDGVRMGERALYITLSESRRELLSVAERHGWSLDGIDIYELVPPELSRDAELQQSLVHASDLELGETVRMALAEIERVNPSRVVFDSLSDIRLLSQGSLRYRRQVLALKSYFLLNDATVLMLDDLSAYDDSLNLHSISHSVIRLEQVTPEYGAGRRRLHVIKMRGTQYQGGYHDFSIRRGGMRAYPRLVAAGRHRAFPDETVPSTVAALDQLLGGGLDRGTSTLVIGPSGVGKSTLALSYLMAGLERGEPALILSFDETVGILLRRAAGVGMDLTPHVQAGRLKIEQIDPADVSQGDFGARIRHAVEEDGCRIVVVDSLTGYMSAMTGQPALLLQMHELVTYLNQQGVVTILVLAQHGMVGRMDSPIDITYVSDTVVMLRFFEASGRVRRALSVLKKRTGPHEDTIREFRIDGQGLRVGEALMGFRGVLTGVPTFEGDRRDLLDPKTEASKAETGAPHAGS</sequence>
<dbReference type="Pfam" id="PF06745">
    <property type="entry name" value="ATPase"/>
    <property type="match status" value="2"/>
</dbReference>
<dbReference type="Proteomes" id="UP001224644">
    <property type="component" value="Unassembled WGS sequence"/>
</dbReference>
<evidence type="ECO:0000256" key="7">
    <source>
        <dbReference type="SAM" id="MobiDB-lite"/>
    </source>
</evidence>
<dbReference type="InterPro" id="IPR014774">
    <property type="entry name" value="KaiC-like_dom"/>
</dbReference>
<dbReference type="Gene3D" id="3.40.50.300">
    <property type="entry name" value="P-loop containing nucleotide triphosphate hydrolases"/>
    <property type="match status" value="2"/>
</dbReference>
<keyword evidence="3" id="KW-0808">Transferase</keyword>
<dbReference type="SMART" id="SM00382">
    <property type="entry name" value="AAA"/>
    <property type="match status" value="2"/>
</dbReference>
<evidence type="ECO:0000256" key="2">
    <source>
        <dbReference type="ARBA" id="ARBA00022553"/>
    </source>
</evidence>
<keyword evidence="6" id="KW-0378">Hydrolase</keyword>
<protein>
    <recommendedName>
        <fullName evidence="1">non-specific serine/threonine protein kinase</fullName>
        <ecNumber evidence="1">2.7.11.1</ecNumber>
    </recommendedName>
</protein>
<organism evidence="9 10">
    <name type="scientific">Methylobacterium adhaesivum</name>
    <dbReference type="NCBI Taxonomy" id="333297"/>
    <lineage>
        <taxon>Bacteria</taxon>
        <taxon>Pseudomonadati</taxon>
        <taxon>Pseudomonadota</taxon>
        <taxon>Alphaproteobacteria</taxon>
        <taxon>Hyphomicrobiales</taxon>
        <taxon>Methylobacteriaceae</taxon>
        <taxon>Methylobacterium</taxon>
    </lineage>
</organism>
<keyword evidence="4" id="KW-0677">Repeat</keyword>
<dbReference type="InterPro" id="IPR051347">
    <property type="entry name" value="Circadian_clock_KaiC-rel"/>
</dbReference>
<feature type="compositionally biased region" description="Basic and acidic residues" evidence="7">
    <location>
        <begin position="490"/>
        <end position="502"/>
    </location>
</feature>
<gene>
    <name evidence="9" type="ORF">QWZ12_19340</name>
</gene>
<dbReference type="EMBL" id="JAUFPX010000018">
    <property type="protein sequence ID" value="MDN3592754.1"/>
    <property type="molecule type" value="Genomic_DNA"/>
</dbReference>
<dbReference type="PRINTS" id="PR01874">
    <property type="entry name" value="DNAREPAIRADA"/>
</dbReference>
<feature type="domain" description="KaiC" evidence="8">
    <location>
        <begin position="251"/>
        <end position="483"/>
    </location>
</feature>
<dbReference type="RefSeq" id="WP_238221879.1">
    <property type="nucleotide sequence ID" value="NZ_BPQD01000002.1"/>
</dbReference>
<keyword evidence="5" id="KW-0418">Kinase</keyword>
<dbReference type="PIRSF" id="PIRSF039117">
    <property type="entry name" value="KaiC"/>
    <property type="match status" value="1"/>
</dbReference>
<keyword evidence="10" id="KW-1185">Reference proteome</keyword>
<evidence type="ECO:0000256" key="5">
    <source>
        <dbReference type="ARBA" id="ARBA00022777"/>
    </source>
</evidence>
<keyword evidence="2" id="KW-0597">Phosphoprotein</keyword>
<dbReference type="PROSITE" id="PS51146">
    <property type="entry name" value="KAIC"/>
    <property type="match status" value="2"/>
</dbReference>
<evidence type="ECO:0000313" key="10">
    <source>
        <dbReference type="Proteomes" id="UP001224644"/>
    </source>
</evidence>
<dbReference type="SUPFAM" id="SSF52540">
    <property type="entry name" value="P-loop containing nucleoside triphosphate hydrolases"/>
    <property type="match status" value="2"/>
</dbReference>
<evidence type="ECO:0000256" key="4">
    <source>
        <dbReference type="ARBA" id="ARBA00022737"/>
    </source>
</evidence>
<accession>A0ABT8BLV2</accession>
<proteinExistence type="predicted"/>
<dbReference type="PANTHER" id="PTHR42926">
    <property type="match status" value="1"/>
</dbReference>
<dbReference type="EC" id="2.7.11.1" evidence="1"/>
<dbReference type="InterPro" id="IPR003593">
    <property type="entry name" value="AAA+_ATPase"/>
</dbReference>
<evidence type="ECO:0000256" key="6">
    <source>
        <dbReference type="ARBA" id="ARBA00022801"/>
    </source>
</evidence>
<evidence type="ECO:0000256" key="3">
    <source>
        <dbReference type="ARBA" id="ARBA00022679"/>
    </source>
</evidence>
<dbReference type="PANTHER" id="PTHR42926:SF1">
    <property type="entry name" value="CIRCADIAN CLOCK OSCILLATOR PROTEIN KAIC 1"/>
    <property type="match status" value="1"/>
</dbReference>
<evidence type="ECO:0000313" key="9">
    <source>
        <dbReference type="EMBL" id="MDN3592754.1"/>
    </source>
</evidence>
<evidence type="ECO:0000259" key="8">
    <source>
        <dbReference type="PROSITE" id="PS51146"/>
    </source>
</evidence>
<reference evidence="10" key="1">
    <citation type="journal article" date="2019" name="Int. J. Syst. Evol. Microbiol.">
        <title>The Global Catalogue of Microorganisms (GCM) 10K type strain sequencing project: providing services to taxonomists for standard genome sequencing and annotation.</title>
        <authorList>
            <consortium name="The Broad Institute Genomics Platform"/>
            <consortium name="The Broad Institute Genome Sequencing Center for Infectious Disease"/>
            <person name="Wu L."/>
            <person name="Ma J."/>
        </authorList>
    </citation>
    <scope>NUCLEOTIDE SEQUENCE [LARGE SCALE GENOMIC DNA]</scope>
    <source>
        <strain evidence="10">CECT 7069</strain>
    </source>
</reference>
<evidence type="ECO:0000256" key="1">
    <source>
        <dbReference type="ARBA" id="ARBA00012513"/>
    </source>
</evidence>
<name>A0ABT8BLV2_9HYPH</name>
<dbReference type="CDD" id="cd19488">
    <property type="entry name" value="KaiC-like_N"/>
    <property type="match status" value="1"/>
</dbReference>
<feature type="domain" description="KaiC" evidence="8">
    <location>
        <begin position="10"/>
        <end position="249"/>
    </location>
</feature>
<comment type="caution">
    <text evidence="9">The sequence shown here is derived from an EMBL/GenBank/DDBJ whole genome shotgun (WGS) entry which is preliminary data.</text>
</comment>